<dbReference type="InterPro" id="IPR050127">
    <property type="entry name" value="Serine_Proteases_S1"/>
</dbReference>
<dbReference type="InterPro" id="IPR033116">
    <property type="entry name" value="TRYPSIN_SER"/>
</dbReference>
<keyword evidence="14" id="KW-1185">Reference proteome</keyword>
<gene>
    <name evidence="13" type="ORF">CHIRRI_LOCUS958</name>
</gene>
<dbReference type="InterPro" id="IPR018114">
    <property type="entry name" value="TRYPSIN_HIS"/>
</dbReference>
<evidence type="ECO:0000256" key="9">
    <source>
        <dbReference type="ARBA" id="ARBA00024195"/>
    </source>
</evidence>
<evidence type="ECO:0000313" key="14">
    <source>
        <dbReference type="Proteomes" id="UP001153620"/>
    </source>
</evidence>
<dbReference type="FunFam" id="2.40.10.10:FF:000054">
    <property type="entry name" value="Complement C1r subcomponent"/>
    <property type="match status" value="1"/>
</dbReference>
<dbReference type="GO" id="GO:0005615">
    <property type="term" value="C:extracellular space"/>
    <property type="evidence" value="ECO:0007669"/>
    <property type="project" value="TreeGrafter"/>
</dbReference>
<dbReference type="PROSITE" id="PS50240">
    <property type="entry name" value="TRYPSIN_DOM"/>
    <property type="match status" value="1"/>
</dbReference>
<dbReference type="EMBL" id="OU895877">
    <property type="protein sequence ID" value="CAG9797973.1"/>
    <property type="molecule type" value="Genomic_DNA"/>
</dbReference>
<evidence type="ECO:0000256" key="5">
    <source>
        <dbReference type="ARBA" id="ARBA00022801"/>
    </source>
</evidence>
<evidence type="ECO:0000256" key="2">
    <source>
        <dbReference type="ARBA" id="ARBA00022525"/>
    </source>
</evidence>
<evidence type="ECO:0000256" key="11">
    <source>
        <dbReference type="SAM" id="SignalP"/>
    </source>
</evidence>
<keyword evidence="7" id="KW-1015">Disulfide bond</keyword>
<evidence type="ECO:0000259" key="12">
    <source>
        <dbReference type="PROSITE" id="PS50240"/>
    </source>
</evidence>
<keyword evidence="3 10" id="KW-0645">Protease</keyword>
<keyword evidence="4 11" id="KW-0732">Signal</keyword>
<keyword evidence="2" id="KW-0964">Secreted</keyword>
<comment type="similarity">
    <text evidence="9">Belongs to the peptidase S1 family. CLIP subfamily.</text>
</comment>
<accession>A0A9N9RJM3</accession>
<sequence>MCTSILKLFCLILISQNLANANLESSSDSEERISERKCREYAQKTTHTILIAPTLIGGKPHKIIVDRCKHKQVALIVGGTEAKPYEFPHQGLVGYGKRTALKWHCGCTLVSPRFVLTAAHCLEIPAKNKILTPKAVKLGSINRFGDNDKTVIVDVVETFKYDHYIQNSTLVIGDLALLKLAEEIRIDEFILPICLPTKQHENEKGIVTGFGVTEDGVVAKNLLKVTLERFSHSECQELWRNKTIDSKAMVCYGHHTEEMDSCRGDSGGPLLVSNGDKISCTYTQIGIVSFGLRQCGTVGFPGIYVNVYNYLDWIEGIVWKDEM</sequence>
<dbReference type="PANTHER" id="PTHR24264">
    <property type="entry name" value="TRYPSIN-RELATED"/>
    <property type="match status" value="1"/>
</dbReference>
<dbReference type="OrthoDB" id="6339452at2759"/>
<name>A0A9N9RJM3_9DIPT</name>
<reference evidence="13" key="2">
    <citation type="submission" date="2022-10" db="EMBL/GenBank/DDBJ databases">
        <authorList>
            <consortium name="ENA_rothamsted_submissions"/>
            <consortium name="culmorum"/>
            <person name="King R."/>
        </authorList>
    </citation>
    <scope>NUCLEOTIDE SEQUENCE</scope>
</reference>
<dbReference type="Proteomes" id="UP001153620">
    <property type="component" value="Chromosome 1"/>
</dbReference>
<dbReference type="PROSITE" id="PS00134">
    <property type="entry name" value="TRYPSIN_HIS"/>
    <property type="match status" value="1"/>
</dbReference>
<keyword evidence="5 10" id="KW-0378">Hydrolase</keyword>
<evidence type="ECO:0000256" key="6">
    <source>
        <dbReference type="ARBA" id="ARBA00022825"/>
    </source>
</evidence>
<evidence type="ECO:0000256" key="4">
    <source>
        <dbReference type="ARBA" id="ARBA00022729"/>
    </source>
</evidence>
<organism evidence="13 14">
    <name type="scientific">Chironomus riparius</name>
    <dbReference type="NCBI Taxonomy" id="315576"/>
    <lineage>
        <taxon>Eukaryota</taxon>
        <taxon>Metazoa</taxon>
        <taxon>Ecdysozoa</taxon>
        <taxon>Arthropoda</taxon>
        <taxon>Hexapoda</taxon>
        <taxon>Insecta</taxon>
        <taxon>Pterygota</taxon>
        <taxon>Neoptera</taxon>
        <taxon>Endopterygota</taxon>
        <taxon>Diptera</taxon>
        <taxon>Nematocera</taxon>
        <taxon>Chironomoidea</taxon>
        <taxon>Chironomidae</taxon>
        <taxon>Chironominae</taxon>
        <taxon>Chironomus</taxon>
    </lineage>
</organism>
<evidence type="ECO:0000256" key="3">
    <source>
        <dbReference type="ARBA" id="ARBA00022670"/>
    </source>
</evidence>
<comment type="subcellular location">
    <subcellularLocation>
        <location evidence="1">Secreted</location>
    </subcellularLocation>
</comment>
<dbReference type="InterPro" id="IPR009003">
    <property type="entry name" value="Peptidase_S1_PA"/>
</dbReference>
<dbReference type="GO" id="GO:0004252">
    <property type="term" value="F:serine-type endopeptidase activity"/>
    <property type="evidence" value="ECO:0007669"/>
    <property type="project" value="InterPro"/>
</dbReference>
<evidence type="ECO:0000256" key="8">
    <source>
        <dbReference type="ARBA" id="ARBA00023180"/>
    </source>
</evidence>
<dbReference type="CDD" id="cd00190">
    <property type="entry name" value="Tryp_SPc"/>
    <property type="match status" value="1"/>
</dbReference>
<dbReference type="PROSITE" id="PS00135">
    <property type="entry name" value="TRYPSIN_SER"/>
    <property type="match status" value="1"/>
</dbReference>
<evidence type="ECO:0000313" key="13">
    <source>
        <dbReference type="EMBL" id="CAG9797973.1"/>
    </source>
</evidence>
<protein>
    <recommendedName>
        <fullName evidence="12">Peptidase S1 domain-containing protein</fullName>
    </recommendedName>
</protein>
<keyword evidence="8" id="KW-0325">Glycoprotein</keyword>
<evidence type="ECO:0000256" key="1">
    <source>
        <dbReference type="ARBA" id="ARBA00004613"/>
    </source>
</evidence>
<dbReference type="GO" id="GO:0006508">
    <property type="term" value="P:proteolysis"/>
    <property type="evidence" value="ECO:0007669"/>
    <property type="project" value="UniProtKB-KW"/>
</dbReference>
<dbReference type="Gene3D" id="2.40.10.10">
    <property type="entry name" value="Trypsin-like serine proteases"/>
    <property type="match status" value="2"/>
</dbReference>
<dbReference type="PANTHER" id="PTHR24264:SF65">
    <property type="entry name" value="SRCR DOMAIN-CONTAINING PROTEIN"/>
    <property type="match status" value="1"/>
</dbReference>
<dbReference type="PRINTS" id="PR00722">
    <property type="entry name" value="CHYMOTRYPSIN"/>
</dbReference>
<dbReference type="InterPro" id="IPR043504">
    <property type="entry name" value="Peptidase_S1_PA_chymotrypsin"/>
</dbReference>
<proteinExistence type="inferred from homology"/>
<dbReference type="SUPFAM" id="SSF50494">
    <property type="entry name" value="Trypsin-like serine proteases"/>
    <property type="match status" value="1"/>
</dbReference>
<evidence type="ECO:0000256" key="7">
    <source>
        <dbReference type="ARBA" id="ARBA00023157"/>
    </source>
</evidence>
<dbReference type="SMART" id="SM00020">
    <property type="entry name" value="Tryp_SPc"/>
    <property type="match status" value="1"/>
</dbReference>
<dbReference type="AlphaFoldDB" id="A0A9N9RJM3"/>
<dbReference type="InterPro" id="IPR001254">
    <property type="entry name" value="Trypsin_dom"/>
</dbReference>
<dbReference type="Pfam" id="PF00089">
    <property type="entry name" value="Trypsin"/>
    <property type="match status" value="1"/>
</dbReference>
<feature type="signal peptide" evidence="11">
    <location>
        <begin position="1"/>
        <end position="21"/>
    </location>
</feature>
<keyword evidence="6 10" id="KW-0720">Serine protease</keyword>
<evidence type="ECO:0000256" key="10">
    <source>
        <dbReference type="RuleBase" id="RU363034"/>
    </source>
</evidence>
<dbReference type="InterPro" id="IPR001314">
    <property type="entry name" value="Peptidase_S1A"/>
</dbReference>
<reference evidence="13" key="1">
    <citation type="submission" date="2022-01" db="EMBL/GenBank/DDBJ databases">
        <authorList>
            <person name="King R."/>
        </authorList>
    </citation>
    <scope>NUCLEOTIDE SEQUENCE</scope>
</reference>
<feature type="chain" id="PRO_5040170069" description="Peptidase S1 domain-containing protein" evidence="11">
    <location>
        <begin position="22"/>
        <end position="323"/>
    </location>
</feature>
<feature type="domain" description="Peptidase S1" evidence="12">
    <location>
        <begin position="76"/>
        <end position="319"/>
    </location>
</feature>